<comment type="catalytic activity">
    <reaction evidence="1">
        <text>ATP + protein L-histidine = ADP + protein N-phospho-L-histidine.</text>
        <dbReference type="EC" id="2.7.13.3"/>
    </reaction>
</comment>
<dbReference type="InterPro" id="IPR003661">
    <property type="entry name" value="HisK_dim/P_dom"/>
</dbReference>
<dbReference type="InterPro" id="IPR004358">
    <property type="entry name" value="Sig_transdc_His_kin-like_C"/>
</dbReference>
<dbReference type="InterPro" id="IPR001610">
    <property type="entry name" value="PAC"/>
</dbReference>
<dbReference type="Gene3D" id="3.30.450.20">
    <property type="entry name" value="PAS domain"/>
    <property type="match status" value="2"/>
</dbReference>
<evidence type="ECO:0000256" key="1">
    <source>
        <dbReference type="ARBA" id="ARBA00000085"/>
    </source>
</evidence>
<feature type="domain" description="PAS" evidence="7">
    <location>
        <begin position="141"/>
        <end position="214"/>
    </location>
</feature>
<dbReference type="Pfam" id="PF13426">
    <property type="entry name" value="PAS_9"/>
    <property type="match status" value="2"/>
</dbReference>
<evidence type="ECO:0000256" key="3">
    <source>
        <dbReference type="ARBA" id="ARBA00022553"/>
    </source>
</evidence>
<organism evidence="9 10">
    <name type="scientific">Neorhizobium galegae bv. officinalis</name>
    <dbReference type="NCBI Taxonomy" id="323656"/>
    <lineage>
        <taxon>Bacteria</taxon>
        <taxon>Pseudomonadati</taxon>
        <taxon>Pseudomonadota</taxon>
        <taxon>Alphaproteobacteria</taxon>
        <taxon>Hyphomicrobiales</taxon>
        <taxon>Rhizobiaceae</taxon>
        <taxon>Rhizobium/Agrobacterium group</taxon>
        <taxon>Neorhizobium</taxon>
    </lineage>
</organism>
<feature type="domain" description="PAS" evidence="7">
    <location>
        <begin position="13"/>
        <end position="70"/>
    </location>
</feature>
<evidence type="ECO:0000256" key="4">
    <source>
        <dbReference type="PROSITE-ProRule" id="PRU00169"/>
    </source>
</evidence>
<feature type="domain" description="PAC" evidence="8">
    <location>
        <begin position="88"/>
        <end position="140"/>
    </location>
</feature>
<dbReference type="PANTHER" id="PTHR43065:SF49">
    <property type="entry name" value="HISTIDINE KINASE"/>
    <property type="match status" value="1"/>
</dbReference>
<dbReference type="CDD" id="cd00130">
    <property type="entry name" value="PAS"/>
    <property type="match status" value="2"/>
</dbReference>
<dbReference type="PANTHER" id="PTHR43065">
    <property type="entry name" value="SENSOR HISTIDINE KINASE"/>
    <property type="match status" value="1"/>
</dbReference>
<evidence type="ECO:0000313" key="9">
    <source>
        <dbReference type="EMBL" id="CDZ34360.1"/>
    </source>
</evidence>
<dbReference type="SUPFAM" id="SSF52172">
    <property type="entry name" value="CheY-like"/>
    <property type="match status" value="1"/>
</dbReference>
<dbReference type="InterPro" id="IPR011006">
    <property type="entry name" value="CheY-like_superfamily"/>
</dbReference>
<dbReference type="SMART" id="SM00388">
    <property type="entry name" value="HisKA"/>
    <property type="match status" value="1"/>
</dbReference>
<dbReference type="SUPFAM" id="SSF55874">
    <property type="entry name" value="ATPase domain of HSP90 chaperone/DNA topoisomerase II/histidine kinase"/>
    <property type="match status" value="1"/>
</dbReference>
<dbReference type="RefSeq" id="WP_046666484.1">
    <property type="nucleotide sequence ID" value="NZ_CCRH01000005.1"/>
</dbReference>
<name>A0A0T7FH73_NEOGA</name>
<feature type="modified residue" description="4-aspartylphosphate" evidence="4">
    <location>
        <position position="582"/>
    </location>
</feature>
<dbReference type="EMBL" id="CCRH01000005">
    <property type="protein sequence ID" value="CDZ34360.1"/>
    <property type="molecule type" value="Genomic_DNA"/>
</dbReference>
<accession>A0A0T7FH73</accession>
<dbReference type="PRINTS" id="PR00344">
    <property type="entry name" value="BCTRLSENSOR"/>
</dbReference>
<dbReference type="PROSITE" id="PS50112">
    <property type="entry name" value="PAS"/>
    <property type="match status" value="2"/>
</dbReference>
<protein>
    <recommendedName>
        <fullName evidence="2">histidine kinase</fullName>
        <ecNumber evidence="2">2.7.13.3</ecNumber>
    </recommendedName>
</protein>
<dbReference type="InterPro" id="IPR000014">
    <property type="entry name" value="PAS"/>
</dbReference>
<dbReference type="SMART" id="SM00086">
    <property type="entry name" value="PAC"/>
    <property type="match status" value="2"/>
</dbReference>
<dbReference type="EC" id="2.7.13.3" evidence="2"/>
<dbReference type="Pfam" id="PF00512">
    <property type="entry name" value="HisKA"/>
    <property type="match status" value="1"/>
</dbReference>
<dbReference type="Proteomes" id="UP000046176">
    <property type="component" value="Unassembled WGS sequence"/>
</dbReference>
<evidence type="ECO:0000256" key="2">
    <source>
        <dbReference type="ARBA" id="ARBA00012438"/>
    </source>
</evidence>
<dbReference type="GO" id="GO:0000155">
    <property type="term" value="F:phosphorelay sensor kinase activity"/>
    <property type="evidence" value="ECO:0007669"/>
    <property type="project" value="InterPro"/>
</dbReference>
<feature type="domain" description="Histidine kinase" evidence="5">
    <location>
        <begin position="288"/>
        <end position="507"/>
    </location>
</feature>
<dbReference type="InterPro" id="IPR036097">
    <property type="entry name" value="HisK_dim/P_sf"/>
</dbReference>
<dbReference type="NCBIfam" id="TIGR00229">
    <property type="entry name" value="sensory_box"/>
    <property type="match status" value="2"/>
</dbReference>
<dbReference type="SUPFAM" id="SSF55785">
    <property type="entry name" value="PYP-like sensor domain (PAS domain)"/>
    <property type="match status" value="2"/>
</dbReference>
<keyword evidence="9" id="KW-0808">Transferase</keyword>
<dbReference type="SUPFAM" id="SSF47384">
    <property type="entry name" value="Homodimeric domain of signal transducing histidine kinase"/>
    <property type="match status" value="1"/>
</dbReference>
<proteinExistence type="predicted"/>
<dbReference type="SMART" id="SM00387">
    <property type="entry name" value="HATPase_c"/>
    <property type="match status" value="1"/>
</dbReference>
<dbReference type="InterPro" id="IPR035965">
    <property type="entry name" value="PAS-like_dom_sf"/>
</dbReference>
<keyword evidence="3 4" id="KW-0597">Phosphoprotein</keyword>
<dbReference type="OrthoDB" id="9796100at2"/>
<dbReference type="InterPro" id="IPR000700">
    <property type="entry name" value="PAS-assoc_C"/>
</dbReference>
<keyword evidence="9" id="KW-0418">Kinase</keyword>
<feature type="domain" description="Response regulatory" evidence="6">
    <location>
        <begin position="531"/>
        <end position="643"/>
    </location>
</feature>
<dbReference type="Pfam" id="PF02518">
    <property type="entry name" value="HATPase_c"/>
    <property type="match status" value="1"/>
</dbReference>
<reference evidence="9 10" key="1">
    <citation type="submission" date="2014-08" db="EMBL/GenBank/DDBJ databases">
        <authorList>
            <person name="Chen Y.-H."/>
        </authorList>
    </citation>
    <scope>NUCLEOTIDE SEQUENCE [LARGE SCALE GENOMIC DNA]</scope>
</reference>
<dbReference type="CDD" id="cd00082">
    <property type="entry name" value="HisKA"/>
    <property type="match status" value="1"/>
</dbReference>
<evidence type="ECO:0000259" key="5">
    <source>
        <dbReference type="PROSITE" id="PS50109"/>
    </source>
</evidence>
<dbReference type="AlphaFoldDB" id="A0A0T7FH73"/>
<evidence type="ECO:0000259" key="6">
    <source>
        <dbReference type="PROSITE" id="PS50110"/>
    </source>
</evidence>
<dbReference type="PROSITE" id="PS50110">
    <property type="entry name" value="RESPONSE_REGULATORY"/>
    <property type="match status" value="1"/>
</dbReference>
<dbReference type="InterPro" id="IPR001789">
    <property type="entry name" value="Sig_transdc_resp-reg_receiver"/>
</dbReference>
<feature type="domain" description="PAC" evidence="8">
    <location>
        <begin position="216"/>
        <end position="268"/>
    </location>
</feature>
<dbReference type="InterPro" id="IPR003594">
    <property type="entry name" value="HATPase_dom"/>
</dbReference>
<dbReference type="PROSITE" id="PS50113">
    <property type="entry name" value="PAC"/>
    <property type="match status" value="2"/>
</dbReference>
<dbReference type="Gene3D" id="3.30.565.10">
    <property type="entry name" value="Histidine kinase-like ATPase, C-terminal domain"/>
    <property type="match status" value="1"/>
</dbReference>
<dbReference type="InterPro" id="IPR036890">
    <property type="entry name" value="HATPase_C_sf"/>
</dbReference>
<evidence type="ECO:0000259" key="7">
    <source>
        <dbReference type="PROSITE" id="PS50112"/>
    </source>
</evidence>
<dbReference type="Gene3D" id="3.40.50.2300">
    <property type="match status" value="1"/>
</dbReference>
<dbReference type="SMART" id="SM00448">
    <property type="entry name" value="REC"/>
    <property type="match status" value="1"/>
</dbReference>
<dbReference type="Pfam" id="PF00072">
    <property type="entry name" value="Response_reg"/>
    <property type="match status" value="1"/>
</dbReference>
<dbReference type="SMART" id="SM00091">
    <property type="entry name" value="PAS"/>
    <property type="match status" value="2"/>
</dbReference>
<dbReference type="PROSITE" id="PS50109">
    <property type="entry name" value="HIS_KIN"/>
    <property type="match status" value="1"/>
</dbReference>
<evidence type="ECO:0000313" key="10">
    <source>
        <dbReference type="Proteomes" id="UP000046176"/>
    </source>
</evidence>
<dbReference type="InterPro" id="IPR005467">
    <property type="entry name" value="His_kinase_dom"/>
</dbReference>
<dbReference type="Gene3D" id="1.10.287.130">
    <property type="match status" value="1"/>
</dbReference>
<evidence type="ECO:0000259" key="8">
    <source>
        <dbReference type="PROSITE" id="PS50113"/>
    </source>
</evidence>
<sequence>MSMPQSYDVSLLDEERYRLLIDAITDYAIYMIDPEGKIVSWNPGAQRFKGYEAWEILGEHFSRFYTPEDRLARAPEHALRTAATEGRFEKEGWRVRKDGGRFWAHVIIDPIWGRSGELLGFAKVTRDLTERKKAETELRLSEEKFQLLVQGVTDYALYMLDPDGCVSNWNAGAARIKGYTADEIVGQHFSKFYTPEDRERGEPNRSLETARREGRFEREAWRQRKDGTRFWAHVIIDAIRNEEGTLLGFAKITRDITEKVEAQKALTQAREELFQSQKMEAIGQLTGGVAHDFNNLLMAVLGSLEILKKRLPDDPALTPLLDNAIQGAERGAALTQRMLAFSRRQELNMQAIDVPALVRGMMDFVQRSLSASASVETRFAKNLPHIASDPVQLETALLNLVVNARDAMAGGGTIVISAEEYSADEKTDRLKPGRYVRLSVADSGEGMDEETLIRATTPFFTTKGVGKGTGLGLSMVQGLTEQSGGKLEIESQKGKGTTVSLYLPAADANDCPQSSEKNMPSPVATPRGRLTILAVDDDALVLMNTTLMLEDLGHTVIEAYSGTDALKELRSGAHDIDLVITDHSMPRMTGSELAAVIREERPGLPVVLATGYAELPTGGDNRLPRLPKPFSQNQLEEIIATVLAGGR</sequence>
<gene>
    <name evidence="9" type="ORF">NGAL_HAMBI1145_23190</name>
</gene>